<sequence>MIGSEDSELRVNDGSVFDRKLQWFAILEGAHPNYDTRALIYRHISVPEWAPVYQAPEYSALVRVSPILLKLADPQDWHRTWTLLFPELSGSYLASEKNLECVAEHLQTMVSVGFEKGESIFRFHDSWIMSSLYPTLSESDRDRLHGPIEKWLWLRGNRFEESEDRSSISTEGYPLEAGWLTLDGEMQEAIYAGIVAKRTWKETQK</sequence>
<evidence type="ECO:0000259" key="1">
    <source>
        <dbReference type="Pfam" id="PF13503"/>
    </source>
</evidence>
<proteinExistence type="predicted"/>
<reference evidence="2 3" key="1">
    <citation type="submission" date="2015-09" db="EMBL/GenBank/DDBJ databases">
        <title>Identification and resolution of microdiversity through metagenomic sequencing of parallel consortia.</title>
        <authorList>
            <person name="Nelson W.C."/>
            <person name="Romine M.F."/>
            <person name="Lindemann S.R."/>
        </authorList>
    </citation>
    <scope>NUCLEOTIDE SEQUENCE [LARGE SCALE GENOMIC DNA]</scope>
    <source>
        <strain evidence="2">HL-55</strain>
    </source>
</reference>
<dbReference type="Pfam" id="PF13503">
    <property type="entry name" value="DUF4123"/>
    <property type="match status" value="1"/>
</dbReference>
<protein>
    <recommendedName>
        <fullName evidence="1">DUF4123 domain-containing protein</fullName>
    </recommendedName>
</protein>
<dbReference type="PATRIC" id="fig|1305731.5.peg.3477"/>
<evidence type="ECO:0000313" key="3">
    <source>
        <dbReference type="Proteomes" id="UP000050416"/>
    </source>
</evidence>
<name>A0A0P8CZM3_9GAMM</name>
<dbReference type="AlphaFoldDB" id="A0A0P8CZM3"/>
<comment type="caution">
    <text evidence="2">The sequence shown here is derived from an EMBL/GenBank/DDBJ whole genome shotgun (WGS) entry which is preliminary data.</text>
</comment>
<feature type="domain" description="DUF4123" evidence="1">
    <location>
        <begin position="23"/>
        <end position="142"/>
    </location>
</feature>
<evidence type="ECO:0000313" key="2">
    <source>
        <dbReference type="EMBL" id="KPQ28973.1"/>
    </source>
</evidence>
<gene>
    <name evidence="2" type="ORF">HLUCCX14_07860</name>
</gene>
<dbReference type="EMBL" id="LJZQ01000009">
    <property type="protein sequence ID" value="KPQ28973.1"/>
    <property type="molecule type" value="Genomic_DNA"/>
</dbReference>
<dbReference type="InterPro" id="IPR025391">
    <property type="entry name" value="DUF4123"/>
</dbReference>
<organism evidence="2 3">
    <name type="scientific">Marinobacter excellens HL-55</name>
    <dbReference type="NCBI Taxonomy" id="1305731"/>
    <lineage>
        <taxon>Bacteria</taxon>
        <taxon>Pseudomonadati</taxon>
        <taxon>Pseudomonadota</taxon>
        <taxon>Gammaproteobacteria</taxon>
        <taxon>Pseudomonadales</taxon>
        <taxon>Marinobacteraceae</taxon>
        <taxon>Marinobacter</taxon>
    </lineage>
</organism>
<dbReference type="OrthoDB" id="6844501at2"/>
<dbReference type="Proteomes" id="UP000050416">
    <property type="component" value="Unassembled WGS sequence"/>
</dbReference>
<accession>A0A0P8CZM3</accession>
<dbReference type="STRING" id="1305731.GCA_000934705_03245"/>